<organism evidence="2 3">
    <name type="scientific">Brachionus plicatilis</name>
    <name type="common">Marine rotifer</name>
    <name type="synonym">Brachionus muelleri</name>
    <dbReference type="NCBI Taxonomy" id="10195"/>
    <lineage>
        <taxon>Eukaryota</taxon>
        <taxon>Metazoa</taxon>
        <taxon>Spiralia</taxon>
        <taxon>Gnathifera</taxon>
        <taxon>Rotifera</taxon>
        <taxon>Eurotatoria</taxon>
        <taxon>Monogononta</taxon>
        <taxon>Pseudotrocha</taxon>
        <taxon>Ploima</taxon>
        <taxon>Brachionidae</taxon>
        <taxon>Brachionus</taxon>
    </lineage>
</organism>
<evidence type="ECO:0000313" key="2">
    <source>
        <dbReference type="EMBL" id="RNA44279.1"/>
    </source>
</evidence>
<proteinExistence type="predicted"/>
<gene>
    <name evidence="2" type="ORF">BpHYR1_010556</name>
</gene>
<reference evidence="2 3" key="1">
    <citation type="journal article" date="2018" name="Sci. Rep.">
        <title>Genomic signatures of local adaptation to the degree of environmental predictability in rotifers.</title>
        <authorList>
            <person name="Franch-Gras L."/>
            <person name="Hahn C."/>
            <person name="Garcia-Roger E.M."/>
            <person name="Carmona M.J."/>
            <person name="Serra M."/>
            <person name="Gomez A."/>
        </authorList>
    </citation>
    <scope>NUCLEOTIDE SEQUENCE [LARGE SCALE GENOMIC DNA]</scope>
    <source>
        <strain evidence="2">HYR1</strain>
    </source>
</reference>
<feature type="transmembrane region" description="Helical" evidence="1">
    <location>
        <begin position="44"/>
        <end position="63"/>
    </location>
</feature>
<name>A0A3M7T8K8_BRAPC</name>
<dbReference type="AlphaFoldDB" id="A0A3M7T8K8"/>
<keyword evidence="1" id="KW-0472">Membrane</keyword>
<sequence>MLPNLGSKTFFDIFSDKMILFFEKRDQPVLISDSKNDFYELFYGWHWFLLFVNFSIFIIKFWYLERSGRPANGNFGVPTRPTLLDGRTGRCLVAASFALLFVPSIHNFKIKFLNEFQINYM</sequence>
<dbReference type="EMBL" id="REGN01000126">
    <property type="protein sequence ID" value="RNA44279.1"/>
    <property type="molecule type" value="Genomic_DNA"/>
</dbReference>
<dbReference type="Proteomes" id="UP000276133">
    <property type="component" value="Unassembled WGS sequence"/>
</dbReference>
<accession>A0A3M7T8K8</accession>
<keyword evidence="1" id="KW-1133">Transmembrane helix</keyword>
<comment type="caution">
    <text evidence="2">The sequence shown here is derived from an EMBL/GenBank/DDBJ whole genome shotgun (WGS) entry which is preliminary data.</text>
</comment>
<keyword evidence="3" id="KW-1185">Reference proteome</keyword>
<protein>
    <submittedName>
        <fullName evidence="2">Uncharacterized protein</fullName>
    </submittedName>
</protein>
<evidence type="ECO:0000256" key="1">
    <source>
        <dbReference type="SAM" id="Phobius"/>
    </source>
</evidence>
<keyword evidence="1" id="KW-0812">Transmembrane</keyword>
<evidence type="ECO:0000313" key="3">
    <source>
        <dbReference type="Proteomes" id="UP000276133"/>
    </source>
</evidence>